<dbReference type="OrthoDB" id="9803532at2"/>
<evidence type="ECO:0000313" key="3">
    <source>
        <dbReference type="Proteomes" id="UP000000263"/>
    </source>
</evidence>
<dbReference type="AlphaFoldDB" id="A7NQF3"/>
<protein>
    <recommendedName>
        <fullName evidence="1">DUF403 domain-containing protein</fullName>
    </recommendedName>
</protein>
<dbReference type="RefSeq" id="WP_012122222.1">
    <property type="nucleotide sequence ID" value="NC_009767.1"/>
</dbReference>
<dbReference type="HOGENOM" id="CLU_071567_1_0_0"/>
<gene>
    <name evidence="2" type="ordered locus">Rcas_3760</name>
</gene>
<accession>A7NQF3</accession>
<dbReference type="InterPro" id="IPR007296">
    <property type="entry name" value="DUF403"/>
</dbReference>
<reference evidence="2 3" key="1">
    <citation type="submission" date="2007-08" db="EMBL/GenBank/DDBJ databases">
        <title>Complete sequence of Roseiflexus castenholzii DSM 13941.</title>
        <authorList>
            <consortium name="US DOE Joint Genome Institute"/>
            <person name="Copeland A."/>
            <person name="Lucas S."/>
            <person name="Lapidus A."/>
            <person name="Barry K."/>
            <person name="Glavina del Rio T."/>
            <person name="Dalin E."/>
            <person name="Tice H."/>
            <person name="Pitluck S."/>
            <person name="Thompson L.S."/>
            <person name="Brettin T."/>
            <person name="Bruce D."/>
            <person name="Detter J.C."/>
            <person name="Han C."/>
            <person name="Tapia R."/>
            <person name="Schmutz J."/>
            <person name="Larimer F."/>
            <person name="Land M."/>
            <person name="Hauser L."/>
            <person name="Kyrpides N."/>
            <person name="Mikhailova N."/>
            <person name="Bryant D.A."/>
            <person name="Hanada S."/>
            <person name="Tsukatani Y."/>
            <person name="Richardson P."/>
        </authorList>
    </citation>
    <scope>NUCLEOTIDE SEQUENCE [LARGE SCALE GENOMIC DNA]</scope>
    <source>
        <strain evidence="3">DSM 13941 / HLO8</strain>
    </source>
</reference>
<sequence length="319" mass="36221">MTKTPMLSRVADSLFWMARYLERAEHTARLLDVHLHSALDLTPAAAERRWRRLLAALHGPLAAQSVSPYAITQAYTFDTTTSDSIMACVTAARENARQVRERISSEMWEQVNRLYLYLRTTSMDEMWSGEPHLFFRAVKEGVHLFQGITDATLSHDEGWWFIQIGRYLERAMATAALLDVHFGALDASDAASLDYFEWVSLLKSCTAFEAYCKVYTASVHPEDVAEFLLLNAEFPRSIRFAADMIQEAAQVIGRSSVPRATARVERLAGRLRAALDYGQVDEIMMDMHTYLMTIRRMCAQVHDALYQACISYSADEALR</sequence>
<dbReference type="STRING" id="383372.Rcas_3760"/>
<evidence type="ECO:0000259" key="1">
    <source>
        <dbReference type="Pfam" id="PF04168"/>
    </source>
</evidence>
<dbReference type="InterPro" id="IPR051680">
    <property type="entry name" value="ATP-dep_Glu-Cys_Ligase-2"/>
</dbReference>
<dbReference type="Pfam" id="PF04168">
    <property type="entry name" value="Alpha-E"/>
    <property type="match status" value="1"/>
</dbReference>
<dbReference type="eggNOG" id="COG2307">
    <property type="taxonomic scope" value="Bacteria"/>
</dbReference>
<proteinExistence type="predicted"/>
<dbReference type="KEGG" id="rca:Rcas_3760"/>
<dbReference type="EMBL" id="CP000804">
    <property type="protein sequence ID" value="ABU59799.1"/>
    <property type="molecule type" value="Genomic_DNA"/>
</dbReference>
<keyword evidence="3" id="KW-1185">Reference proteome</keyword>
<organism evidence="2 3">
    <name type="scientific">Roseiflexus castenholzii (strain DSM 13941 / HLO8)</name>
    <dbReference type="NCBI Taxonomy" id="383372"/>
    <lineage>
        <taxon>Bacteria</taxon>
        <taxon>Bacillati</taxon>
        <taxon>Chloroflexota</taxon>
        <taxon>Chloroflexia</taxon>
        <taxon>Chloroflexales</taxon>
        <taxon>Roseiflexineae</taxon>
        <taxon>Roseiflexaceae</taxon>
        <taxon>Roseiflexus</taxon>
    </lineage>
</organism>
<name>A7NQF3_ROSCS</name>
<evidence type="ECO:0000313" key="2">
    <source>
        <dbReference type="EMBL" id="ABU59799.1"/>
    </source>
</evidence>
<feature type="domain" description="DUF403" evidence="1">
    <location>
        <begin position="6"/>
        <end position="307"/>
    </location>
</feature>
<dbReference type="Proteomes" id="UP000000263">
    <property type="component" value="Chromosome"/>
</dbReference>
<dbReference type="PANTHER" id="PTHR34595:SF7">
    <property type="entry name" value="SLL1039 PROTEIN"/>
    <property type="match status" value="1"/>
</dbReference>
<dbReference type="PANTHER" id="PTHR34595">
    <property type="entry name" value="BLR5612 PROTEIN"/>
    <property type="match status" value="1"/>
</dbReference>